<evidence type="ECO:0000313" key="1">
    <source>
        <dbReference type="EMBL" id="AUI70790.1"/>
    </source>
</evidence>
<organism evidence="1 2">
    <name type="scientific">Companilactobacillus alimentarius DSM 20249</name>
    <dbReference type="NCBI Taxonomy" id="1423720"/>
    <lineage>
        <taxon>Bacteria</taxon>
        <taxon>Bacillati</taxon>
        <taxon>Bacillota</taxon>
        <taxon>Bacilli</taxon>
        <taxon>Lactobacillales</taxon>
        <taxon>Lactobacillaceae</taxon>
        <taxon>Companilactobacillus</taxon>
    </lineage>
</organism>
<sequence>MEITNIPNRQVFLDRICYTTLVFGRFNKKLTLNLTNDEIKKLVNQIIISDETVTTKEGKNYYLQKDDIELVINSYNFRLITANRKKS</sequence>
<dbReference type="OrthoDB" id="1093942at2"/>
<protein>
    <recommendedName>
        <fullName evidence="3">DUF3781 domain-containing protein</fullName>
    </recommendedName>
</protein>
<evidence type="ECO:0000313" key="2">
    <source>
        <dbReference type="Proteomes" id="UP000234653"/>
    </source>
</evidence>
<proteinExistence type="predicted"/>
<dbReference type="KEGG" id="lali:LA20249_00595"/>
<dbReference type="AlphaFoldDB" id="A0A2K9HE11"/>
<dbReference type="RefSeq" id="WP_057737919.1">
    <property type="nucleotide sequence ID" value="NZ_AZDQ01000007.1"/>
</dbReference>
<gene>
    <name evidence="1" type="ORF">LA20249_00595</name>
</gene>
<evidence type="ECO:0008006" key="3">
    <source>
        <dbReference type="Google" id="ProtNLM"/>
    </source>
</evidence>
<name>A0A2K9HE11_9LACO</name>
<reference evidence="1 2" key="1">
    <citation type="submission" date="2016-12" db="EMBL/GenBank/DDBJ databases">
        <title>The whole genome sequencing and assembly of Lactobacillus alimentarius DSM 20249T strain.</title>
        <authorList>
            <person name="Lee Y.-J."/>
            <person name="Yi H."/>
            <person name="Bahn Y.-S."/>
            <person name="Kim J.F."/>
            <person name="Lee D.-W."/>
        </authorList>
    </citation>
    <scope>NUCLEOTIDE SEQUENCE [LARGE SCALE GENOMIC DNA]</scope>
    <source>
        <strain evidence="1 2">DSM 20249</strain>
    </source>
</reference>
<dbReference type="EMBL" id="CP018867">
    <property type="protein sequence ID" value="AUI70790.1"/>
    <property type="molecule type" value="Genomic_DNA"/>
</dbReference>
<dbReference type="InterPro" id="IPR024229">
    <property type="entry name" value="DUF3781"/>
</dbReference>
<keyword evidence="2" id="KW-1185">Reference proteome</keyword>
<dbReference type="Pfam" id="PF12636">
    <property type="entry name" value="DUF3781"/>
    <property type="match status" value="1"/>
</dbReference>
<accession>A0A2K9HE11</accession>
<dbReference type="Proteomes" id="UP000234653">
    <property type="component" value="Chromosome"/>
</dbReference>